<gene>
    <name evidence="1" type="ORF">H0E87_007781</name>
</gene>
<sequence length="116" mass="13246">MLKILEVPVLTDLKRLKFIADVIDRDPTLLAITSLIEAASFLQRFILQVLVLKLLAFGEENKLKPERCPHQHLKVEEILEFTGETEPYGSLKKVKTEKWGEGVLGNGVQNYIWESL</sequence>
<dbReference type="AlphaFoldDB" id="A0A8T2YY50"/>
<evidence type="ECO:0000313" key="2">
    <source>
        <dbReference type="Proteomes" id="UP000807159"/>
    </source>
</evidence>
<dbReference type="Proteomes" id="UP000807159">
    <property type="component" value="Chromosome 4"/>
</dbReference>
<organism evidence="1 2">
    <name type="scientific">Populus deltoides</name>
    <name type="common">Eastern poplar</name>
    <name type="synonym">Eastern cottonwood</name>
    <dbReference type="NCBI Taxonomy" id="3696"/>
    <lineage>
        <taxon>Eukaryota</taxon>
        <taxon>Viridiplantae</taxon>
        <taxon>Streptophyta</taxon>
        <taxon>Embryophyta</taxon>
        <taxon>Tracheophyta</taxon>
        <taxon>Spermatophyta</taxon>
        <taxon>Magnoliopsida</taxon>
        <taxon>eudicotyledons</taxon>
        <taxon>Gunneridae</taxon>
        <taxon>Pentapetalae</taxon>
        <taxon>rosids</taxon>
        <taxon>fabids</taxon>
        <taxon>Malpighiales</taxon>
        <taxon>Salicaceae</taxon>
        <taxon>Saliceae</taxon>
        <taxon>Populus</taxon>
    </lineage>
</organism>
<evidence type="ECO:0000313" key="1">
    <source>
        <dbReference type="EMBL" id="KAH8509999.1"/>
    </source>
</evidence>
<name>A0A8T2YY50_POPDE</name>
<comment type="caution">
    <text evidence="1">The sequence shown here is derived from an EMBL/GenBank/DDBJ whole genome shotgun (WGS) entry which is preliminary data.</text>
</comment>
<keyword evidence="2" id="KW-1185">Reference proteome</keyword>
<reference evidence="1" key="1">
    <citation type="journal article" date="2021" name="J. Hered.">
        <title>Genome Assembly of Salicaceae Populus deltoides (Eastern Cottonwood) I-69 Based on Nanopore Sequencing and Hi-C Technologies.</title>
        <authorList>
            <person name="Bai S."/>
            <person name="Wu H."/>
            <person name="Zhang J."/>
            <person name="Pan Z."/>
            <person name="Zhao W."/>
            <person name="Li Z."/>
            <person name="Tong C."/>
        </authorList>
    </citation>
    <scope>NUCLEOTIDE SEQUENCE</scope>
    <source>
        <tissue evidence="1">Leaf</tissue>
    </source>
</reference>
<accession>A0A8T2YY50</accession>
<proteinExistence type="predicted"/>
<dbReference type="EMBL" id="JACEGQ020000004">
    <property type="protein sequence ID" value="KAH8509999.1"/>
    <property type="molecule type" value="Genomic_DNA"/>
</dbReference>
<protein>
    <submittedName>
        <fullName evidence="1">Uncharacterized protein</fullName>
    </submittedName>
</protein>